<keyword evidence="3 9" id="KW-0812">Transmembrane</keyword>
<dbReference type="InterPro" id="IPR029244">
    <property type="entry name" value="FAM69_N"/>
</dbReference>
<keyword evidence="8" id="KW-1015">Disulfide bond</keyword>
<evidence type="ECO:0000256" key="1">
    <source>
        <dbReference type="ARBA" id="ARBA00004648"/>
    </source>
</evidence>
<dbReference type="InterPro" id="IPR022049">
    <property type="entry name" value="FAM69_kinase_dom"/>
</dbReference>
<reference evidence="11 12" key="1">
    <citation type="submission" date="2023-09" db="EMBL/GenBank/DDBJ databases">
        <title>Genomes of two closely related lineages of the louse Polyplax serrata with different host specificities.</title>
        <authorList>
            <person name="Martinu J."/>
            <person name="Tarabai H."/>
            <person name="Stefka J."/>
            <person name="Hypsa V."/>
        </authorList>
    </citation>
    <scope>NUCLEOTIDE SEQUENCE [LARGE SCALE GENOMIC DNA]</scope>
    <source>
        <strain evidence="11">98ZLc_SE</strain>
    </source>
</reference>
<feature type="domain" description="FAM69 N-terminal" evidence="10">
    <location>
        <begin position="5"/>
        <end position="171"/>
    </location>
</feature>
<dbReference type="Pfam" id="PF12260">
    <property type="entry name" value="PIP49_C"/>
    <property type="match status" value="1"/>
</dbReference>
<evidence type="ECO:0000259" key="10">
    <source>
        <dbReference type="SMART" id="SM01299"/>
    </source>
</evidence>
<keyword evidence="4" id="KW-0256">Endoplasmic reticulum</keyword>
<accession>A0ABR1AYW8</accession>
<comment type="subcellular location">
    <subcellularLocation>
        <location evidence="1">Endoplasmic reticulum membrane</location>
        <topology evidence="1">Single-pass type II membrane protein</topology>
    </subcellularLocation>
</comment>
<protein>
    <recommendedName>
        <fullName evidence="10">FAM69 N-terminal domain-containing protein</fullName>
    </recommendedName>
</protein>
<proteinExistence type="inferred from homology"/>
<organism evidence="11 12">
    <name type="scientific">Polyplax serrata</name>
    <name type="common">Common mouse louse</name>
    <dbReference type="NCBI Taxonomy" id="468196"/>
    <lineage>
        <taxon>Eukaryota</taxon>
        <taxon>Metazoa</taxon>
        <taxon>Ecdysozoa</taxon>
        <taxon>Arthropoda</taxon>
        <taxon>Hexapoda</taxon>
        <taxon>Insecta</taxon>
        <taxon>Pterygota</taxon>
        <taxon>Neoptera</taxon>
        <taxon>Paraneoptera</taxon>
        <taxon>Psocodea</taxon>
        <taxon>Troctomorpha</taxon>
        <taxon>Phthiraptera</taxon>
        <taxon>Anoplura</taxon>
        <taxon>Polyplacidae</taxon>
        <taxon>Polyplax</taxon>
    </lineage>
</organism>
<evidence type="ECO:0000256" key="7">
    <source>
        <dbReference type="ARBA" id="ARBA00023136"/>
    </source>
</evidence>
<dbReference type="EMBL" id="JAWJWF010000007">
    <property type="protein sequence ID" value="KAK6630879.1"/>
    <property type="molecule type" value="Genomic_DNA"/>
</dbReference>
<keyword evidence="5" id="KW-0735">Signal-anchor</keyword>
<dbReference type="SMART" id="SM01299">
    <property type="entry name" value="PIP49_N"/>
    <property type="match status" value="1"/>
</dbReference>
<evidence type="ECO:0000256" key="6">
    <source>
        <dbReference type="ARBA" id="ARBA00022989"/>
    </source>
</evidence>
<name>A0ABR1AYW8_POLSC</name>
<sequence length="418" mass="47963">MMNVRRLPGYLYRYKARLAVGIALGMTVMYLMHHWGIVCTNREINREIEKLCNLYKDGKAVGSLCQPLCEDSEIHSISCVTQRSAGYLAFTARWNSRLIVIKTANAERLSHSGSDAKNVTKSRNTADLFWDTSQFSNPEREQDVETTIRNLVAERLNLTLTLDQLDLLRYLNTKTRVLYADSWEGRTAEIKSIFQLLQSQEYLLGKLFADREVFPQVLGTCGHLYGVEYLDTPNFNSVFTLDDKSEWSERMKLAIAIMDFVEIAETEFPDALYFCDFQMEHLGVTRYGRIKFLEPELVFSKSIIDSKLKTGRKCEDHRDCDLYNCRSFCSAKDKICDAGVANDNLQAVCERIFIGWTMPGKTIIPGLLMSDFTPASLSALLRLCAENRRQAVPEDLRQRLYTILTEMHQILTQRLLSE</sequence>
<gene>
    <name evidence="11" type="ORF">RUM44_003049</name>
</gene>
<evidence type="ECO:0000256" key="3">
    <source>
        <dbReference type="ARBA" id="ARBA00022692"/>
    </source>
</evidence>
<dbReference type="Pfam" id="PF14875">
    <property type="entry name" value="PIP49_N"/>
    <property type="match status" value="1"/>
</dbReference>
<comment type="caution">
    <text evidence="11">The sequence shown here is derived from an EMBL/GenBank/DDBJ whole genome shotgun (WGS) entry which is preliminary data.</text>
</comment>
<evidence type="ECO:0000313" key="12">
    <source>
        <dbReference type="Proteomes" id="UP001359485"/>
    </source>
</evidence>
<evidence type="ECO:0000256" key="5">
    <source>
        <dbReference type="ARBA" id="ARBA00022968"/>
    </source>
</evidence>
<dbReference type="Proteomes" id="UP001359485">
    <property type="component" value="Unassembled WGS sequence"/>
</dbReference>
<evidence type="ECO:0000256" key="8">
    <source>
        <dbReference type="ARBA" id="ARBA00023157"/>
    </source>
</evidence>
<evidence type="ECO:0000256" key="9">
    <source>
        <dbReference type="SAM" id="Phobius"/>
    </source>
</evidence>
<evidence type="ECO:0000256" key="2">
    <source>
        <dbReference type="ARBA" id="ARBA00006338"/>
    </source>
</evidence>
<keyword evidence="7 9" id="KW-0472">Membrane</keyword>
<evidence type="ECO:0000313" key="11">
    <source>
        <dbReference type="EMBL" id="KAK6630879.1"/>
    </source>
</evidence>
<keyword evidence="12" id="KW-1185">Reference proteome</keyword>
<comment type="similarity">
    <text evidence="2">Belongs to the DIPK family.</text>
</comment>
<feature type="transmembrane region" description="Helical" evidence="9">
    <location>
        <begin position="16"/>
        <end position="36"/>
    </location>
</feature>
<dbReference type="PANTHER" id="PTHR21093:SF2">
    <property type="entry name" value="DIVERGENT PROTEIN KINASE DOMAIN 1C"/>
    <property type="match status" value="1"/>
</dbReference>
<dbReference type="PANTHER" id="PTHR21093">
    <property type="entry name" value="DIVERGENT PROTEIN KINASE DOMAIN 1C-RELATED"/>
    <property type="match status" value="1"/>
</dbReference>
<evidence type="ECO:0000256" key="4">
    <source>
        <dbReference type="ARBA" id="ARBA00022824"/>
    </source>
</evidence>
<keyword evidence="6 9" id="KW-1133">Transmembrane helix</keyword>